<name>A0A840SVE0_9RHOB</name>
<dbReference type="Proteomes" id="UP000549457">
    <property type="component" value="Unassembled WGS sequence"/>
</dbReference>
<dbReference type="RefSeq" id="WP_184151423.1">
    <property type="nucleotide sequence ID" value="NZ_JACHFM010000003.1"/>
</dbReference>
<reference evidence="1 2" key="1">
    <citation type="submission" date="2020-08" db="EMBL/GenBank/DDBJ databases">
        <title>Genomic Encyclopedia of Type Strains, Phase IV (KMG-IV): sequencing the most valuable type-strain genomes for metagenomic binning, comparative biology and taxonomic classification.</title>
        <authorList>
            <person name="Goeker M."/>
        </authorList>
    </citation>
    <scope>NUCLEOTIDE SEQUENCE [LARGE SCALE GENOMIC DNA]</scope>
    <source>
        <strain evidence="1 2">DSM 101730</strain>
    </source>
</reference>
<dbReference type="AlphaFoldDB" id="A0A840SVE0"/>
<accession>A0A840SVE0</accession>
<sequence length="58" mass="5663">MPTFTGTDGGDYVVPGSISAGVIADPPGSFPGAAIEFQVAIADAGVAASAYTADDFIL</sequence>
<protein>
    <submittedName>
        <fullName evidence="1">Uncharacterized protein</fullName>
    </submittedName>
</protein>
<comment type="caution">
    <text evidence="1">The sequence shown here is derived from an EMBL/GenBank/DDBJ whole genome shotgun (WGS) entry which is preliminary data.</text>
</comment>
<keyword evidence="2" id="KW-1185">Reference proteome</keyword>
<gene>
    <name evidence="1" type="ORF">HNP73_003068</name>
</gene>
<dbReference type="EMBL" id="JACHFM010000003">
    <property type="protein sequence ID" value="MBB5223121.1"/>
    <property type="molecule type" value="Genomic_DNA"/>
</dbReference>
<evidence type="ECO:0000313" key="2">
    <source>
        <dbReference type="Proteomes" id="UP000549457"/>
    </source>
</evidence>
<organism evidence="1 2">
    <name type="scientific">Amaricoccus macauensis</name>
    <dbReference type="NCBI Taxonomy" id="57001"/>
    <lineage>
        <taxon>Bacteria</taxon>
        <taxon>Pseudomonadati</taxon>
        <taxon>Pseudomonadota</taxon>
        <taxon>Alphaproteobacteria</taxon>
        <taxon>Rhodobacterales</taxon>
        <taxon>Paracoccaceae</taxon>
        <taxon>Amaricoccus</taxon>
    </lineage>
</organism>
<evidence type="ECO:0000313" key="1">
    <source>
        <dbReference type="EMBL" id="MBB5223121.1"/>
    </source>
</evidence>
<proteinExistence type="predicted"/>